<evidence type="ECO:0000313" key="3">
    <source>
        <dbReference type="Proteomes" id="UP001271007"/>
    </source>
</evidence>
<dbReference type="InterPro" id="IPR037950">
    <property type="entry name" value="PgdA-like"/>
</dbReference>
<name>A0AAJ0DRK5_9PEZI</name>
<evidence type="ECO:0000259" key="1">
    <source>
        <dbReference type="PROSITE" id="PS51677"/>
    </source>
</evidence>
<gene>
    <name evidence="2" type="ORF">LTR09_003909</name>
</gene>
<dbReference type="AlphaFoldDB" id="A0AAJ0DRK5"/>
<reference evidence="2" key="1">
    <citation type="submission" date="2023-04" db="EMBL/GenBank/DDBJ databases">
        <title>Black Yeasts Isolated from many extreme environments.</title>
        <authorList>
            <person name="Coleine C."/>
            <person name="Stajich J.E."/>
            <person name="Selbmann L."/>
        </authorList>
    </citation>
    <scope>NUCLEOTIDE SEQUENCE</scope>
    <source>
        <strain evidence="2">CCFEE 5312</strain>
    </source>
</reference>
<dbReference type="CDD" id="cd10938">
    <property type="entry name" value="CE4_HpPgdA_like"/>
    <property type="match status" value="1"/>
</dbReference>
<comment type="caution">
    <text evidence="2">The sequence shown here is derived from an EMBL/GenBank/DDBJ whole genome shotgun (WGS) entry which is preliminary data.</text>
</comment>
<feature type="domain" description="NodB homology" evidence="1">
    <location>
        <begin position="3"/>
        <end position="210"/>
    </location>
</feature>
<proteinExistence type="predicted"/>
<dbReference type="PANTHER" id="PTHR47561">
    <property type="entry name" value="POLYSACCHARIDE DEACETYLASE FAMILY PROTEIN (AFU_ORTHOLOGUE AFUA_6G05030)"/>
    <property type="match status" value="1"/>
</dbReference>
<dbReference type="Proteomes" id="UP001271007">
    <property type="component" value="Unassembled WGS sequence"/>
</dbReference>
<dbReference type="EMBL" id="JAWDJX010000009">
    <property type="protein sequence ID" value="KAK3055355.1"/>
    <property type="molecule type" value="Genomic_DNA"/>
</dbReference>
<organism evidence="2 3">
    <name type="scientific">Extremus antarcticus</name>
    <dbReference type="NCBI Taxonomy" id="702011"/>
    <lineage>
        <taxon>Eukaryota</taxon>
        <taxon>Fungi</taxon>
        <taxon>Dikarya</taxon>
        <taxon>Ascomycota</taxon>
        <taxon>Pezizomycotina</taxon>
        <taxon>Dothideomycetes</taxon>
        <taxon>Dothideomycetidae</taxon>
        <taxon>Mycosphaerellales</taxon>
        <taxon>Extremaceae</taxon>
        <taxon>Extremus</taxon>
    </lineage>
</organism>
<sequence length="278" mass="31173">MAPTNISRGIYGATVGLDRLLTLFARNSIKATFFTPAHTLESFPAQLAKVRDAGHEIGLHGYTHELPSQMSAEQQKAVLDKSISVLTSFCNGVKPLGYTAPAWSTSRELVPQLEEAGILYDHSFMHHDLQPSFAPDNSQDWTETNFSSQAAEEWMKPMGKIKASKIVEIPANWHIDDWPPLQPIPGRLGAQGFVDTAVVEKLWREQFDFGYREYDTFIFPMSVHPQVSGKPQVILMHERLIEYINQHEGVEWMTFGEMAKEFLEGRIEGATIEGGADP</sequence>
<dbReference type="InterPro" id="IPR011330">
    <property type="entry name" value="Glyco_hydro/deAcase_b/a-brl"/>
</dbReference>
<dbReference type="GO" id="GO:0016810">
    <property type="term" value="F:hydrolase activity, acting on carbon-nitrogen (but not peptide) bonds"/>
    <property type="evidence" value="ECO:0007669"/>
    <property type="project" value="InterPro"/>
</dbReference>
<protein>
    <recommendedName>
        <fullName evidence="1">NodB homology domain-containing protein</fullName>
    </recommendedName>
</protein>
<dbReference type="PROSITE" id="PS51677">
    <property type="entry name" value="NODB"/>
    <property type="match status" value="1"/>
</dbReference>
<accession>A0AAJ0DRK5</accession>
<dbReference type="SUPFAM" id="SSF88713">
    <property type="entry name" value="Glycoside hydrolase/deacetylase"/>
    <property type="match status" value="1"/>
</dbReference>
<dbReference type="Pfam" id="PF01522">
    <property type="entry name" value="Polysacc_deac_1"/>
    <property type="match status" value="1"/>
</dbReference>
<evidence type="ECO:0000313" key="2">
    <source>
        <dbReference type="EMBL" id="KAK3055355.1"/>
    </source>
</evidence>
<dbReference type="GO" id="GO:0005975">
    <property type="term" value="P:carbohydrate metabolic process"/>
    <property type="evidence" value="ECO:0007669"/>
    <property type="project" value="InterPro"/>
</dbReference>
<dbReference type="Gene3D" id="3.20.20.370">
    <property type="entry name" value="Glycoside hydrolase/deacetylase"/>
    <property type="match status" value="1"/>
</dbReference>
<keyword evidence="3" id="KW-1185">Reference proteome</keyword>
<dbReference type="InterPro" id="IPR002509">
    <property type="entry name" value="NODB_dom"/>
</dbReference>
<dbReference type="PANTHER" id="PTHR47561:SF1">
    <property type="entry name" value="POLYSACCHARIDE DEACETYLASE FAMILY PROTEIN (AFU_ORTHOLOGUE AFUA_6G05030)"/>
    <property type="match status" value="1"/>
</dbReference>